<dbReference type="InterPro" id="IPR011765">
    <property type="entry name" value="Pept_M16_N"/>
</dbReference>
<keyword evidence="5" id="KW-0378">Hydrolase</keyword>
<dbReference type="EMBL" id="BSNK01000001">
    <property type="protein sequence ID" value="GLQ22443.1"/>
    <property type="molecule type" value="Genomic_DNA"/>
</dbReference>
<dbReference type="PANTHER" id="PTHR43690:SF17">
    <property type="entry name" value="PROTEIN YHJJ"/>
    <property type="match status" value="1"/>
</dbReference>
<organism evidence="11 12">
    <name type="scientific">Algimonas ampicilliniresistens</name>
    <dbReference type="NCBI Taxonomy" id="1298735"/>
    <lineage>
        <taxon>Bacteria</taxon>
        <taxon>Pseudomonadati</taxon>
        <taxon>Pseudomonadota</taxon>
        <taxon>Alphaproteobacteria</taxon>
        <taxon>Maricaulales</taxon>
        <taxon>Robiginitomaculaceae</taxon>
        <taxon>Algimonas</taxon>
    </lineage>
</organism>
<keyword evidence="7" id="KW-0482">Metalloprotease</keyword>
<dbReference type="Pfam" id="PF00675">
    <property type="entry name" value="Peptidase_M16"/>
    <property type="match status" value="1"/>
</dbReference>
<proteinExistence type="inferred from homology"/>
<comment type="cofactor">
    <cofactor evidence="1">
        <name>Zn(2+)</name>
        <dbReference type="ChEBI" id="CHEBI:29105"/>
    </cofactor>
</comment>
<dbReference type="InterPro" id="IPR001431">
    <property type="entry name" value="Pept_M16_Zn_BS"/>
</dbReference>
<dbReference type="SUPFAM" id="SSF63411">
    <property type="entry name" value="LuxS/MPP-like metallohydrolase"/>
    <property type="match status" value="4"/>
</dbReference>
<evidence type="ECO:0000256" key="2">
    <source>
        <dbReference type="ARBA" id="ARBA00007261"/>
    </source>
</evidence>
<feature type="domain" description="Peptidase M16 C-terminal" evidence="10">
    <location>
        <begin position="211"/>
        <end position="391"/>
    </location>
</feature>
<dbReference type="PANTHER" id="PTHR43690">
    <property type="entry name" value="NARDILYSIN"/>
    <property type="match status" value="1"/>
</dbReference>
<sequence>MITACTTSAQDQAYDATNATIQAQAVSVDLPELAPDPALVTGTLENGIRYAILPNKTPPGRAALRVRFDTGSFNEVPGTGGLAHYLEHMAFNGSKNVPEGEMIQILERLGLSFGADTNASTGVDRTIYKLNLPNTDDEVLDAAFMLMRETAENLTLDEDAIDRELGIILSEKRTRDTSIYRAWEAYMGLLANGSDAMSRLPIGTEETLRAIQSDDFRAYYNAHYHPEKTVVAFVGDADPKVIEARIRETFGEWTGEGDAGDTLIPTSATPEASRVVVYEEDGLPTQVRLVSTQPYVKHEDTPEWRRERTLRSLAYGMMSYRMRALAEQVDRPFVNASMGRHSTFDLTEGPVFSAYTQPENWDRALRGLDTELRRALQYGFSQSELDAQLARLDASVKARAEGADTRATTSRTGGLTGALMSTFDNDRVFTHPSQDLARFEAMRETLTLDAVNTKLRSEWGDIEDLSVFIQTSDAPETPEAAVRSVLLDSRSTPVSKPDMSEDKPFAYEDFGTPGKVVSDRVVEDVDARLIDFENNVRLTIKTTKFQDDRVLLKVTFGDGMLSAPVRNEGMRRMALGVIQSSGLEEHEPDELRRILAGRLVASNAFTARAADDKFSFTTLTVPDDMLLQFQIYAAQLSAQAFRERARLNYIDKLKAWYPRHDATMDGVYSKHVLRRVYGGDKRFGFENEDQFYATELTKLEAWLRPQFEQGPVEVTVIGDIDPEVVIEAVAQTLGALPTRSSLDSPDSPSVAAMRQVSFGAQGDGPTIFRHKGDDNQAQLRIYWPANDGKDPLYARQLSVLRAVLRNRLVKDIREGEATTYSPGAGSHASTTFDGFGYVLAVLTLKPEDVDAMADKVRDIANDLASGNIDQDEFDRALKPIVERLDSTEKTNGYWLNVLDDAQSDGLGLTSHRSRASDYDAMRVEDIQSLAATVFDAERALDIRILPTEE</sequence>
<dbReference type="Proteomes" id="UP001161391">
    <property type="component" value="Unassembled WGS sequence"/>
</dbReference>
<evidence type="ECO:0000256" key="8">
    <source>
        <dbReference type="RuleBase" id="RU004447"/>
    </source>
</evidence>
<protein>
    <submittedName>
        <fullName evidence="11">Peptidase M16</fullName>
    </submittedName>
</protein>
<keyword evidence="3" id="KW-0645">Protease</keyword>
<feature type="domain" description="Peptidase M16 C-terminal" evidence="10">
    <location>
        <begin position="712"/>
        <end position="878"/>
    </location>
</feature>
<evidence type="ECO:0000259" key="10">
    <source>
        <dbReference type="Pfam" id="PF05193"/>
    </source>
</evidence>
<keyword evidence="12" id="KW-1185">Reference proteome</keyword>
<dbReference type="Pfam" id="PF05193">
    <property type="entry name" value="Peptidase_M16_C"/>
    <property type="match status" value="2"/>
</dbReference>
<keyword evidence="4" id="KW-0479">Metal-binding</keyword>
<evidence type="ECO:0000256" key="4">
    <source>
        <dbReference type="ARBA" id="ARBA00022723"/>
    </source>
</evidence>
<reference evidence="11" key="2">
    <citation type="submission" date="2023-01" db="EMBL/GenBank/DDBJ databases">
        <title>Draft genome sequence of Algimonas ampicilliniresistens strain NBRC 108219.</title>
        <authorList>
            <person name="Sun Q."/>
            <person name="Mori K."/>
        </authorList>
    </citation>
    <scope>NUCLEOTIDE SEQUENCE</scope>
    <source>
        <strain evidence="11">NBRC 108219</strain>
    </source>
</reference>
<evidence type="ECO:0000313" key="12">
    <source>
        <dbReference type="Proteomes" id="UP001161391"/>
    </source>
</evidence>
<dbReference type="PROSITE" id="PS00143">
    <property type="entry name" value="INSULINASE"/>
    <property type="match status" value="1"/>
</dbReference>
<comment type="similarity">
    <text evidence="2 8">Belongs to the peptidase M16 family.</text>
</comment>
<evidence type="ECO:0000256" key="7">
    <source>
        <dbReference type="ARBA" id="ARBA00023049"/>
    </source>
</evidence>
<dbReference type="InterPro" id="IPR011249">
    <property type="entry name" value="Metalloenz_LuxS/M16"/>
</dbReference>
<keyword evidence="6" id="KW-0862">Zinc</keyword>
<evidence type="ECO:0000256" key="1">
    <source>
        <dbReference type="ARBA" id="ARBA00001947"/>
    </source>
</evidence>
<evidence type="ECO:0000256" key="6">
    <source>
        <dbReference type="ARBA" id="ARBA00022833"/>
    </source>
</evidence>
<dbReference type="Gene3D" id="3.30.830.10">
    <property type="entry name" value="Metalloenzyme, LuxS/M16 peptidase-like"/>
    <property type="match status" value="4"/>
</dbReference>
<name>A0ABQ5V4I6_9PROT</name>
<reference evidence="11" key="1">
    <citation type="journal article" date="2014" name="Int. J. Syst. Evol. Microbiol.">
        <title>Complete genome of a new Firmicutes species belonging to the dominant human colonic microbiota ('Ruminococcus bicirculans') reveals two chromosomes and a selective capacity to utilize plant glucans.</title>
        <authorList>
            <consortium name="NISC Comparative Sequencing Program"/>
            <person name="Wegmann U."/>
            <person name="Louis P."/>
            <person name="Goesmann A."/>
            <person name="Henrissat B."/>
            <person name="Duncan S.H."/>
            <person name="Flint H.J."/>
        </authorList>
    </citation>
    <scope>NUCLEOTIDE SEQUENCE</scope>
    <source>
        <strain evidence="11">NBRC 108219</strain>
    </source>
</reference>
<evidence type="ECO:0000256" key="5">
    <source>
        <dbReference type="ARBA" id="ARBA00022801"/>
    </source>
</evidence>
<evidence type="ECO:0000313" key="11">
    <source>
        <dbReference type="EMBL" id="GLQ22443.1"/>
    </source>
</evidence>
<dbReference type="InterPro" id="IPR007863">
    <property type="entry name" value="Peptidase_M16_C"/>
</dbReference>
<gene>
    <name evidence="11" type="ORF">GCM10007853_03170</name>
</gene>
<feature type="domain" description="Peptidase M16 N-terminal" evidence="9">
    <location>
        <begin position="52"/>
        <end position="171"/>
    </location>
</feature>
<comment type="caution">
    <text evidence="11">The sequence shown here is derived from an EMBL/GenBank/DDBJ whole genome shotgun (WGS) entry which is preliminary data.</text>
</comment>
<evidence type="ECO:0000259" key="9">
    <source>
        <dbReference type="Pfam" id="PF00675"/>
    </source>
</evidence>
<evidence type="ECO:0000256" key="3">
    <source>
        <dbReference type="ARBA" id="ARBA00022670"/>
    </source>
</evidence>
<dbReference type="InterPro" id="IPR050626">
    <property type="entry name" value="Peptidase_M16"/>
</dbReference>
<accession>A0ABQ5V4I6</accession>